<dbReference type="InterPro" id="IPR009387">
    <property type="entry name" value="HigB-2"/>
</dbReference>
<keyword evidence="2" id="KW-1185">Reference proteome</keyword>
<proteinExistence type="predicted"/>
<protein>
    <submittedName>
        <fullName evidence="1">Toxin HigB-2</fullName>
    </submittedName>
</protein>
<organism evidence="1 2">
    <name type="scientific">Colwellia marinimaniae</name>
    <dbReference type="NCBI Taxonomy" id="1513592"/>
    <lineage>
        <taxon>Bacteria</taxon>
        <taxon>Pseudomonadati</taxon>
        <taxon>Pseudomonadota</taxon>
        <taxon>Gammaproteobacteria</taxon>
        <taxon>Alteromonadales</taxon>
        <taxon>Colwelliaceae</taxon>
        <taxon>Colwellia</taxon>
    </lineage>
</organism>
<reference evidence="1 2" key="1">
    <citation type="submission" date="2017-06" db="EMBL/GenBank/DDBJ databases">
        <title>Whole Genome Sequences of Colwellia marinimaniae MTCD1.</title>
        <authorList>
            <person name="Kusumoto H."/>
            <person name="Inoue M."/>
            <person name="Tanikawa K."/>
            <person name="Maeji H."/>
            <person name="Cameron J.H."/>
            <person name="Bartlett D.H."/>
        </authorList>
    </citation>
    <scope>NUCLEOTIDE SEQUENCE [LARGE SCALE GENOMIC DNA]</scope>
    <source>
        <strain evidence="1 2">MTCD1</strain>
    </source>
</reference>
<gene>
    <name evidence="1" type="primary">higB-2_1</name>
    <name evidence="1" type="ORF">MTCD1_02173</name>
</gene>
<dbReference type="EMBL" id="BDQM01000016">
    <property type="protein sequence ID" value="GAW96554.1"/>
    <property type="molecule type" value="Genomic_DNA"/>
</dbReference>
<dbReference type="Proteomes" id="UP000197068">
    <property type="component" value="Unassembled WGS sequence"/>
</dbReference>
<accession>A0ABQ0MWC7</accession>
<sequence>MILLYSAVKRLRSTSTSNGTKTVGRAHYVHNYGQLLLSPLIGRYSSIISHLVFYTRFAYTFLMKCIFVESKIFEKYRDDHLSDEEFRLFQAELMSNPKKGDVIQGTGGLRKVRVASKGKGKRGGSRVIYYFLDKKRRCYLLPIYGKSEMSDLTADQKKQLKVFMEVWRNEQS</sequence>
<evidence type="ECO:0000313" key="2">
    <source>
        <dbReference type="Proteomes" id="UP000197068"/>
    </source>
</evidence>
<dbReference type="Pfam" id="PF06296">
    <property type="entry name" value="RelE"/>
    <property type="match status" value="1"/>
</dbReference>
<comment type="caution">
    <text evidence="1">The sequence shown here is derived from an EMBL/GenBank/DDBJ whole genome shotgun (WGS) entry which is preliminary data.</text>
</comment>
<evidence type="ECO:0000313" key="1">
    <source>
        <dbReference type="EMBL" id="GAW96554.1"/>
    </source>
</evidence>
<name>A0ABQ0MWC7_9GAMM</name>